<dbReference type="Pfam" id="PF18145">
    <property type="entry name" value="SAVED"/>
    <property type="match status" value="1"/>
</dbReference>
<dbReference type="EMBL" id="BTTX01000004">
    <property type="protein sequence ID" value="GMU07931.1"/>
    <property type="molecule type" value="Genomic_DNA"/>
</dbReference>
<evidence type="ECO:0008006" key="5">
    <source>
        <dbReference type="Google" id="ProtNLM"/>
    </source>
</evidence>
<reference evidence="3 4" key="1">
    <citation type="journal article" date="2024" name="Arch. Microbiol.">
        <title>Corallococcus caeni sp. nov., a novel myxobacterium isolated from activated sludge.</title>
        <authorList>
            <person name="Tomita S."/>
            <person name="Nakai R."/>
            <person name="Kuroda K."/>
            <person name="Kurashita H."/>
            <person name="Hatamoto M."/>
            <person name="Yamaguchi T."/>
            <person name="Narihiro T."/>
        </authorList>
    </citation>
    <scope>NUCLEOTIDE SEQUENCE [LARGE SCALE GENOMIC DNA]</scope>
    <source>
        <strain evidence="3 4">NO1</strain>
    </source>
</reference>
<evidence type="ECO:0000313" key="3">
    <source>
        <dbReference type="EMBL" id="GMU07931.1"/>
    </source>
</evidence>
<organism evidence="3 4">
    <name type="scientific">Corallococcus caeni</name>
    <dbReference type="NCBI Taxonomy" id="3082388"/>
    <lineage>
        <taxon>Bacteria</taxon>
        <taxon>Pseudomonadati</taxon>
        <taxon>Myxococcota</taxon>
        <taxon>Myxococcia</taxon>
        <taxon>Myxococcales</taxon>
        <taxon>Cystobacterineae</taxon>
        <taxon>Myxococcaceae</taxon>
        <taxon>Corallococcus</taxon>
    </lineage>
</organism>
<dbReference type="InterPro" id="IPR024983">
    <property type="entry name" value="CHAT_dom"/>
</dbReference>
<evidence type="ECO:0000313" key="4">
    <source>
        <dbReference type="Proteomes" id="UP001342631"/>
    </source>
</evidence>
<feature type="domain" description="SMODS-associated and fused to various effectors" evidence="2">
    <location>
        <begin position="457"/>
        <end position="637"/>
    </location>
</feature>
<gene>
    <name evidence="3" type="ORF">ASNO1_41840</name>
</gene>
<evidence type="ECO:0000259" key="2">
    <source>
        <dbReference type="Pfam" id="PF18145"/>
    </source>
</evidence>
<accession>A0ABQ6QVA9</accession>
<evidence type="ECO:0000259" key="1">
    <source>
        <dbReference type="Pfam" id="PF12770"/>
    </source>
</evidence>
<feature type="domain" description="CHAT" evidence="1">
    <location>
        <begin position="104"/>
        <end position="353"/>
    </location>
</feature>
<comment type="caution">
    <text evidence="3">The sequence shown here is derived from an EMBL/GenBank/DDBJ whole genome shotgun (WGS) entry which is preliminary data.</text>
</comment>
<sequence>MPPNQAPLEITLELCGTQSPETLYPFPWKKQRYLARCTPGRSIPVELRWSTLREQLKTLLRVTPGSRDLKRLSETLRGFIQPAEWILAEEKIRYALKIGQPVHITVCSNNADELYYLPWELLPTNFNGQLLVGEKNYLLRYECKDRPIREPVASPQGRILFAWSEAGGGVPKDGHLDELRDACAAAQFPFIEEEDVLDHVSPRRLAEKLSETARPVTALHLLCHGSKVDDDAYGLVFDPSEEGDEPERLDQWQLANLLFSSRSGSPLRLVTLCACQGGDSGMPAHPLGSIARMFHVQGVPAVIASRMPLTCAGSTTLTRALYQSLLVQQEDLCTALSSARKKLQREHSSSSDWLSLQFYAPADSPAALTPFSALPGTPTVPAARGDLVLICHESLKQTHVTPTEADAPELFAQRHVRPKILIDQYQVIGERRWENLEQEVARLAARDGALWTAFAERDTEILYYGFPYVPLAMLAGYLADSRPVHVLEHDRTRQRFTWQTDAVAAHPSLEVVARHGETGSAARVRVSISNEVRPEDCVQVLPDSDIRLDLHFQLSTPERGIVRREAQLLEYAQTIRQTIDRNIGGKPEFTSIHVFAAVPVSIAFHLGRALAYTGLPECFAYNYNADDVPRYKWCLSLKAAKAAIPKQPSITVFPSPS</sequence>
<dbReference type="InterPro" id="IPR040836">
    <property type="entry name" value="SAVED"/>
</dbReference>
<keyword evidence="4" id="KW-1185">Reference proteome</keyword>
<name>A0ABQ6QVA9_9BACT</name>
<dbReference type="Proteomes" id="UP001342631">
    <property type="component" value="Unassembled WGS sequence"/>
</dbReference>
<proteinExistence type="predicted"/>
<protein>
    <recommendedName>
        <fullName evidence="5">SAVED domain-containing protein</fullName>
    </recommendedName>
</protein>
<dbReference type="NCBIfam" id="NF033611">
    <property type="entry name" value="SAVED"/>
    <property type="match status" value="1"/>
</dbReference>
<dbReference type="Pfam" id="PF12770">
    <property type="entry name" value="CHAT"/>
    <property type="match status" value="1"/>
</dbReference>